<reference evidence="2 3" key="1">
    <citation type="submission" date="2019-12" db="EMBL/GenBank/DDBJ databases">
        <title>Complete genome sequence of Algicella marina strain 9Alg 56(T) isolated from the red alga Tichocarpus crinitus.</title>
        <authorList>
            <person name="Kim S.-G."/>
            <person name="Nedashkovskaya O.I."/>
        </authorList>
    </citation>
    <scope>NUCLEOTIDE SEQUENCE [LARGE SCALE GENOMIC DNA]</scope>
    <source>
        <strain evidence="2 3">9Alg 56</strain>
    </source>
</reference>
<dbReference type="GO" id="GO:0016787">
    <property type="term" value="F:hydrolase activity"/>
    <property type="evidence" value="ECO:0007669"/>
    <property type="project" value="UniProtKB-KW"/>
</dbReference>
<evidence type="ECO:0000313" key="2">
    <source>
        <dbReference type="EMBL" id="QHQ36151.1"/>
    </source>
</evidence>
<accession>A0A6P1T325</accession>
<feature type="domain" description="AB hydrolase-1" evidence="1">
    <location>
        <begin position="22"/>
        <end position="121"/>
    </location>
</feature>
<dbReference type="SUPFAM" id="SSF53474">
    <property type="entry name" value="alpha/beta-Hydrolases"/>
    <property type="match status" value="1"/>
</dbReference>
<dbReference type="InterPro" id="IPR050471">
    <property type="entry name" value="AB_hydrolase"/>
</dbReference>
<evidence type="ECO:0000259" key="1">
    <source>
        <dbReference type="Pfam" id="PF00561"/>
    </source>
</evidence>
<dbReference type="InterPro" id="IPR000073">
    <property type="entry name" value="AB_hydrolase_1"/>
</dbReference>
<dbReference type="PANTHER" id="PTHR43433">
    <property type="entry name" value="HYDROLASE, ALPHA/BETA FOLD FAMILY PROTEIN"/>
    <property type="match status" value="1"/>
</dbReference>
<gene>
    <name evidence="2" type="ORF">GO499_13725</name>
</gene>
<keyword evidence="2" id="KW-0378">Hydrolase</keyword>
<protein>
    <submittedName>
        <fullName evidence="2">Alpha/beta fold hydrolase</fullName>
    </submittedName>
</protein>
<dbReference type="Pfam" id="PF00561">
    <property type="entry name" value="Abhydrolase_1"/>
    <property type="match status" value="1"/>
</dbReference>
<organism evidence="2 3">
    <name type="scientific">Algicella marina</name>
    <dbReference type="NCBI Taxonomy" id="2683284"/>
    <lineage>
        <taxon>Bacteria</taxon>
        <taxon>Pseudomonadati</taxon>
        <taxon>Pseudomonadota</taxon>
        <taxon>Alphaproteobacteria</taxon>
        <taxon>Rhodobacterales</taxon>
        <taxon>Paracoccaceae</taxon>
        <taxon>Algicella</taxon>
    </lineage>
</organism>
<dbReference type="EMBL" id="CP046620">
    <property type="protein sequence ID" value="QHQ36151.1"/>
    <property type="molecule type" value="Genomic_DNA"/>
</dbReference>
<dbReference type="InterPro" id="IPR029058">
    <property type="entry name" value="AB_hydrolase_fold"/>
</dbReference>
<sequence>MMRFSTSDGLKLYYEDEGSGLPVLCLPGLTRNARDFDDVAPHLDGCRVIRLVSRGRDRSDFDPDPSNYTVTIEARDVVELLDHLQLERVVVLGTSRGGLIAMTLAATAKKRLAGVVLNDIGPRIEPDGLQKIIDYIGVPPKGRDFTEVGAALNAAMGDDFPGISDLRWTMLAERWFEETRDGIALKYDPKLAEVVKEGSSAPAPDLWPLFDMLEGIPLGVIRGENSNLLSASILEEMQLRRPDMASATVPDRGHVPFLDEDESLGVIKKVIEMVDR</sequence>
<dbReference type="Gene3D" id="3.40.50.1820">
    <property type="entry name" value="alpha/beta hydrolase"/>
    <property type="match status" value="1"/>
</dbReference>
<dbReference type="PANTHER" id="PTHR43433:SF5">
    <property type="entry name" value="AB HYDROLASE-1 DOMAIN-CONTAINING PROTEIN"/>
    <property type="match status" value="1"/>
</dbReference>
<keyword evidence="3" id="KW-1185">Reference proteome</keyword>
<dbReference type="AlphaFoldDB" id="A0A6P1T325"/>
<dbReference type="KEGG" id="amaq:GO499_13725"/>
<evidence type="ECO:0000313" key="3">
    <source>
        <dbReference type="Proteomes" id="UP000464495"/>
    </source>
</evidence>
<dbReference type="Proteomes" id="UP000464495">
    <property type="component" value="Chromosome"/>
</dbReference>
<name>A0A6P1T325_9RHOB</name>
<proteinExistence type="predicted"/>